<evidence type="ECO:0000313" key="1">
    <source>
        <dbReference type="EMBL" id="KIK37206.1"/>
    </source>
</evidence>
<organism evidence="1 2">
    <name type="scientific">Suillus luteus UH-Slu-Lm8-n1</name>
    <dbReference type="NCBI Taxonomy" id="930992"/>
    <lineage>
        <taxon>Eukaryota</taxon>
        <taxon>Fungi</taxon>
        <taxon>Dikarya</taxon>
        <taxon>Basidiomycota</taxon>
        <taxon>Agaricomycotina</taxon>
        <taxon>Agaricomycetes</taxon>
        <taxon>Agaricomycetidae</taxon>
        <taxon>Boletales</taxon>
        <taxon>Suillineae</taxon>
        <taxon>Suillaceae</taxon>
        <taxon>Suillus</taxon>
    </lineage>
</organism>
<gene>
    <name evidence="1" type="ORF">CY34DRAFT_810555</name>
</gene>
<dbReference type="AlphaFoldDB" id="A0A0D0A6H5"/>
<evidence type="ECO:0000313" key="2">
    <source>
        <dbReference type="Proteomes" id="UP000054485"/>
    </source>
</evidence>
<dbReference type="InParanoid" id="A0A0D0A6H5"/>
<dbReference type="EMBL" id="KN835469">
    <property type="protein sequence ID" value="KIK37206.1"/>
    <property type="molecule type" value="Genomic_DNA"/>
</dbReference>
<name>A0A0D0A6H5_9AGAM</name>
<reference evidence="1 2" key="1">
    <citation type="submission" date="2014-04" db="EMBL/GenBank/DDBJ databases">
        <authorList>
            <consortium name="DOE Joint Genome Institute"/>
            <person name="Kuo A."/>
            <person name="Ruytinx J."/>
            <person name="Rineau F."/>
            <person name="Colpaert J."/>
            <person name="Kohler A."/>
            <person name="Nagy L.G."/>
            <person name="Floudas D."/>
            <person name="Copeland A."/>
            <person name="Barry K.W."/>
            <person name="Cichocki N."/>
            <person name="Veneault-Fourrey C."/>
            <person name="LaButti K."/>
            <person name="Lindquist E.A."/>
            <person name="Lipzen A."/>
            <person name="Lundell T."/>
            <person name="Morin E."/>
            <person name="Murat C."/>
            <person name="Sun H."/>
            <person name="Tunlid A."/>
            <person name="Henrissat B."/>
            <person name="Grigoriev I.V."/>
            <person name="Hibbett D.S."/>
            <person name="Martin F."/>
            <person name="Nordberg H.P."/>
            <person name="Cantor M.N."/>
            <person name="Hua S.X."/>
        </authorList>
    </citation>
    <scope>NUCLEOTIDE SEQUENCE [LARGE SCALE GENOMIC DNA]</scope>
    <source>
        <strain evidence="1 2">UH-Slu-Lm8-n1</strain>
    </source>
</reference>
<keyword evidence="2" id="KW-1185">Reference proteome</keyword>
<dbReference type="Proteomes" id="UP000054485">
    <property type="component" value="Unassembled WGS sequence"/>
</dbReference>
<proteinExistence type="predicted"/>
<protein>
    <submittedName>
        <fullName evidence="1">Uncharacterized protein</fullName>
    </submittedName>
</protein>
<dbReference type="HOGENOM" id="CLU_2980655_0_0_1"/>
<reference evidence="2" key="2">
    <citation type="submission" date="2015-01" db="EMBL/GenBank/DDBJ databases">
        <title>Evolutionary Origins and Diversification of the Mycorrhizal Mutualists.</title>
        <authorList>
            <consortium name="DOE Joint Genome Institute"/>
            <consortium name="Mycorrhizal Genomics Consortium"/>
            <person name="Kohler A."/>
            <person name="Kuo A."/>
            <person name="Nagy L.G."/>
            <person name="Floudas D."/>
            <person name="Copeland A."/>
            <person name="Barry K.W."/>
            <person name="Cichocki N."/>
            <person name="Veneault-Fourrey C."/>
            <person name="LaButti K."/>
            <person name="Lindquist E.A."/>
            <person name="Lipzen A."/>
            <person name="Lundell T."/>
            <person name="Morin E."/>
            <person name="Murat C."/>
            <person name="Riley R."/>
            <person name="Ohm R."/>
            <person name="Sun H."/>
            <person name="Tunlid A."/>
            <person name="Henrissat B."/>
            <person name="Grigoriev I.V."/>
            <person name="Hibbett D.S."/>
            <person name="Martin F."/>
        </authorList>
    </citation>
    <scope>NUCLEOTIDE SEQUENCE [LARGE SCALE GENOMIC DNA]</scope>
    <source>
        <strain evidence="2">UH-Slu-Lm8-n1</strain>
    </source>
</reference>
<accession>A0A0D0A6H5</accession>
<sequence>MNQIIQRELVESHKQITHLRDAGAHSDLRRSINALLSSSLSSTSDIGIRKKARNMRDF</sequence>